<dbReference type="EMBL" id="JARJLG010000001">
    <property type="protein sequence ID" value="KAJ7785165.1"/>
    <property type="molecule type" value="Genomic_DNA"/>
</dbReference>
<proteinExistence type="predicted"/>
<dbReference type="Proteomes" id="UP001215280">
    <property type="component" value="Unassembled WGS sequence"/>
</dbReference>
<evidence type="ECO:0000313" key="3">
    <source>
        <dbReference type="Proteomes" id="UP001215280"/>
    </source>
</evidence>
<organism evidence="2 3">
    <name type="scientific">Mycena maculata</name>
    <dbReference type="NCBI Taxonomy" id="230809"/>
    <lineage>
        <taxon>Eukaryota</taxon>
        <taxon>Fungi</taxon>
        <taxon>Dikarya</taxon>
        <taxon>Basidiomycota</taxon>
        <taxon>Agaricomycotina</taxon>
        <taxon>Agaricomycetes</taxon>
        <taxon>Agaricomycetidae</taxon>
        <taxon>Agaricales</taxon>
        <taxon>Marasmiineae</taxon>
        <taxon>Mycenaceae</taxon>
        <taxon>Mycena</taxon>
    </lineage>
</organism>
<evidence type="ECO:0000313" key="2">
    <source>
        <dbReference type="EMBL" id="KAJ7785165.1"/>
    </source>
</evidence>
<protein>
    <recommendedName>
        <fullName evidence="4">AAA+ ATPase domain-containing protein</fullName>
    </recommendedName>
</protein>
<name>A0AAD7KI63_9AGAR</name>
<feature type="region of interest" description="Disordered" evidence="1">
    <location>
        <begin position="106"/>
        <end position="135"/>
    </location>
</feature>
<keyword evidence="3" id="KW-1185">Reference proteome</keyword>
<comment type="caution">
    <text evidence="2">The sequence shown here is derived from an EMBL/GenBank/DDBJ whole genome shotgun (WGS) entry which is preliminary data.</text>
</comment>
<evidence type="ECO:0008006" key="4">
    <source>
        <dbReference type="Google" id="ProtNLM"/>
    </source>
</evidence>
<dbReference type="AlphaFoldDB" id="A0AAD7KI63"/>
<gene>
    <name evidence="2" type="ORF">DFH07DRAFT_786851</name>
</gene>
<dbReference type="SUPFAM" id="SSF52540">
    <property type="entry name" value="P-loop containing nucleoside triphosphate hydrolases"/>
    <property type="match status" value="1"/>
</dbReference>
<sequence length="386" mass="41831">MGIGLGLEDSQKRYGRGSLCLIQSLVVAFVSLMQMLWAKLTPYVVQSRNGPQMLVDCEKEPQRYHDDVSQDSLGSYLRRREAADAAFEAQVLALLAPVKTRLAELTRDSGRSGPVTRHSVAPHDLETSPDLPPPPEIFYGREQELSALVRTFSQERQAHSALLGPEGAGKSALALALLHSPEIGRKFAARRFLVRCDAAEGATGVLLRLASTLGLSHIPRPAMRDALLSALRCCPYDSLIVLDDLDVWAEPRTRLALEDLLADLAAIPSVSLLLTLRGSQRPLGPAYTRPHPAPLGPLLLPAARALFRAISDLPPLPDLPTAPLPHEEPPVGDPEQRLEDAYGPAVDALLHYAGCVPRTVVLLAQRAQYEPLPFLLARCAEEGAGP</sequence>
<accession>A0AAD7KI63</accession>
<reference evidence="2" key="1">
    <citation type="submission" date="2023-03" db="EMBL/GenBank/DDBJ databases">
        <title>Massive genome expansion in bonnet fungi (Mycena s.s.) driven by repeated elements and novel gene families across ecological guilds.</title>
        <authorList>
            <consortium name="Lawrence Berkeley National Laboratory"/>
            <person name="Harder C.B."/>
            <person name="Miyauchi S."/>
            <person name="Viragh M."/>
            <person name="Kuo A."/>
            <person name="Thoen E."/>
            <person name="Andreopoulos B."/>
            <person name="Lu D."/>
            <person name="Skrede I."/>
            <person name="Drula E."/>
            <person name="Henrissat B."/>
            <person name="Morin E."/>
            <person name="Kohler A."/>
            <person name="Barry K."/>
            <person name="LaButti K."/>
            <person name="Morin E."/>
            <person name="Salamov A."/>
            <person name="Lipzen A."/>
            <person name="Mereny Z."/>
            <person name="Hegedus B."/>
            <person name="Baldrian P."/>
            <person name="Stursova M."/>
            <person name="Weitz H."/>
            <person name="Taylor A."/>
            <person name="Grigoriev I.V."/>
            <person name="Nagy L.G."/>
            <person name="Martin F."/>
            <person name="Kauserud H."/>
        </authorList>
    </citation>
    <scope>NUCLEOTIDE SEQUENCE</scope>
    <source>
        <strain evidence="2">CBHHK188m</strain>
    </source>
</reference>
<evidence type="ECO:0000256" key="1">
    <source>
        <dbReference type="SAM" id="MobiDB-lite"/>
    </source>
</evidence>
<dbReference type="InterPro" id="IPR027417">
    <property type="entry name" value="P-loop_NTPase"/>
</dbReference>
<dbReference type="Gene3D" id="3.40.50.300">
    <property type="entry name" value="P-loop containing nucleotide triphosphate hydrolases"/>
    <property type="match status" value="1"/>
</dbReference>